<name>A0A0K2TCB4_LEPSM</name>
<proteinExistence type="predicted"/>
<evidence type="ECO:0000313" key="1">
    <source>
        <dbReference type="EMBL" id="CDW23704.1"/>
    </source>
</evidence>
<protein>
    <submittedName>
        <fullName evidence="1">Uncharacterized protein</fullName>
    </submittedName>
</protein>
<reference evidence="1" key="1">
    <citation type="submission" date="2014-05" db="EMBL/GenBank/DDBJ databases">
        <authorList>
            <person name="Chronopoulou M."/>
        </authorList>
    </citation>
    <scope>NUCLEOTIDE SEQUENCE</scope>
    <source>
        <tissue evidence="1">Whole organism</tissue>
    </source>
</reference>
<dbReference type="AlphaFoldDB" id="A0A0K2TCB4"/>
<organism evidence="1">
    <name type="scientific">Lepeophtheirus salmonis</name>
    <name type="common">Salmon louse</name>
    <name type="synonym">Caligus salmonis</name>
    <dbReference type="NCBI Taxonomy" id="72036"/>
    <lineage>
        <taxon>Eukaryota</taxon>
        <taxon>Metazoa</taxon>
        <taxon>Ecdysozoa</taxon>
        <taxon>Arthropoda</taxon>
        <taxon>Crustacea</taxon>
        <taxon>Multicrustacea</taxon>
        <taxon>Hexanauplia</taxon>
        <taxon>Copepoda</taxon>
        <taxon>Siphonostomatoida</taxon>
        <taxon>Caligidae</taxon>
        <taxon>Lepeophtheirus</taxon>
    </lineage>
</organism>
<sequence length="117" mass="13121">MAPSLPLTSFESCSPVRGDRVLLKEELHTIGLTFHPRYNMVRQELQVTLDPHPLFWLKADGGGDGGITLLLLPIPKDHYTRQKLCFEDMGDIPPLYQLFVILDVVGSVDSLHCFSSD</sequence>
<accession>A0A0K2TCB4</accession>
<dbReference type="EMBL" id="HACA01006343">
    <property type="protein sequence ID" value="CDW23704.1"/>
    <property type="molecule type" value="Transcribed_RNA"/>
</dbReference>